<sequence>MSAGLPFLQKQRKPTLTEWAHITDLQNYEDLTKPELAAALDSHLQAHQSIFIDDARLGDYYRRLSGSPRIFSPVKNSPVKTSPTKRAPKVEVTPSADEAPKSTRKRSSRSKAESVQTDDSDVPQTPGQTLVSVEPPLSPLAAALPPSPAVVTDVIDRQTAAWGKSLKDIWNALGVQEQSDSLRANLSSVKAIAVLLYGIESFGVLRLLFPLRLLTRIPAVEAIHSPAFDISAPDAFVLVESSFWTAFLGWLFTSLVIPLTVAYFFNISLQAAQSGGPAANTRRQRAAAAAQLASFDPLSFHIAKALIAYLVYTGKFSYWGFFNDIAVEDVNNAIPGRWPGVITGSAIGVLTTLYEAILRK</sequence>
<reference evidence="4" key="1">
    <citation type="journal article" date="2017" name="Genome Biol.">
        <title>Comparative genomics reveals high biological diversity and specific adaptations in the industrially and medically important fungal genus Aspergillus.</title>
        <authorList>
            <person name="de Vries R.P."/>
            <person name="Riley R."/>
            <person name="Wiebenga A."/>
            <person name="Aguilar-Osorio G."/>
            <person name="Amillis S."/>
            <person name="Uchima C.A."/>
            <person name="Anderluh G."/>
            <person name="Asadollahi M."/>
            <person name="Askin M."/>
            <person name="Barry K."/>
            <person name="Battaglia E."/>
            <person name="Bayram O."/>
            <person name="Benocci T."/>
            <person name="Braus-Stromeyer S.A."/>
            <person name="Caldana C."/>
            <person name="Canovas D."/>
            <person name="Cerqueira G.C."/>
            <person name="Chen F."/>
            <person name="Chen W."/>
            <person name="Choi C."/>
            <person name="Clum A."/>
            <person name="Dos Santos R.A."/>
            <person name="Damasio A.R."/>
            <person name="Diallinas G."/>
            <person name="Emri T."/>
            <person name="Fekete E."/>
            <person name="Flipphi M."/>
            <person name="Freyberg S."/>
            <person name="Gallo A."/>
            <person name="Gournas C."/>
            <person name="Habgood R."/>
            <person name="Hainaut M."/>
            <person name="Harispe M.L."/>
            <person name="Henrissat B."/>
            <person name="Hilden K.S."/>
            <person name="Hope R."/>
            <person name="Hossain A."/>
            <person name="Karabika E."/>
            <person name="Karaffa L."/>
            <person name="Karanyi Z."/>
            <person name="Krasevec N."/>
            <person name="Kuo A."/>
            <person name="Kusch H."/>
            <person name="LaButti K."/>
            <person name="Lagendijk E.L."/>
            <person name="Lapidus A."/>
            <person name="Levasseur A."/>
            <person name="Lindquist E."/>
            <person name="Lipzen A."/>
            <person name="Logrieco A.F."/>
            <person name="MacCabe A."/>
            <person name="Maekelae M.R."/>
            <person name="Malavazi I."/>
            <person name="Melin P."/>
            <person name="Meyer V."/>
            <person name="Mielnichuk N."/>
            <person name="Miskei M."/>
            <person name="Molnar A.P."/>
            <person name="Mule G."/>
            <person name="Ngan C.Y."/>
            <person name="Orejas M."/>
            <person name="Orosz E."/>
            <person name="Ouedraogo J.P."/>
            <person name="Overkamp K.M."/>
            <person name="Park H.-S."/>
            <person name="Perrone G."/>
            <person name="Piumi F."/>
            <person name="Punt P.J."/>
            <person name="Ram A.F."/>
            <person name="Ramon A."/>
            <person name="Rauscher S."/>
            <person name="Record E."/>
            <person name="Riano-Pachon D.M."/>
            <person name="Robert V."/>
            <person name="Roehrig J."/>
            <person name="Ruller R."/>
            <person name="Salamov A."/>
            <person name="Salih N.S."/>
            <person name="Samson R.A."/>
            <person name="Sandor E."/>
            <person name="Sanguinetti M."/>
            <person name="Schuetze T."/>
            <person name="Sepcic K."/>
            <person name="Shelest E."/>
            <person name="Sherlock G."/>
            <person name="Sophianopoulou V."/>
            <person name="Squina F.M."/>
            <person name="Sun H."/>
            <person name="Susca A."/>
            <person name="Todd R.B."/>
            <person name="Tsang A."/>
            <person name="Unkles S.E."/>
            <person name="van de Wiele N."/>
            <person name="van Rossen-Uffink D."/>
            <person name="Oliveira J.V."/>
            <person name="Vesth T.C."/>
            <person name="Visser J."/>
            <person name="Yu J.-H."/>
            <person name="Zhou M."/>
            <person name="Andersen M.R."/>
            <person name="Archer D.B."/>
            <person name="Baker S.E."/>
            <person name="Benoit I."/>
            <person name="Brakhage A.A."/>
            <person name="Braus G.H."/>
            <person name="Fischer R."/>
            <person name="Frisvad J.C."/>
            <person name="Goldman G.H."/>
            <person name="Houbraken J."/>
            <person name="Oakley B."/>
            <person name="Pocsi I."/>
            <person name="Scazzocchio C."/>
            <person name="Seiboth B."/>
            <person name="vanKuyk P.A."/>
            <person name="Wortman J."/>
            <person name="Dyer P.S."/>
            <person name="Grigoriev I.V."/>
        </authorList>
    </citation>
    <scope>NUCLEOTIDE SEQUENCE [LARGE SCALE GENOMIC DNA]</scope>
    <source>
        <strain evidence="4">ATCC 16872 / CBS 172.66 / WB 5094</strain>
    </source>
</reference>
<dbReference type="Proteomes" id="UP000184546">
    <property type="component" value="Unassembled WGS sequence"/>
</dbReference>
<dbReference type="OrthoDB" id="4034134at2759"/>
<gene>
    <name evidence="3" type="ORF">ASPACDRAFT_119376</name>
</gene>
<dbReference type="PANTHER" id="PTHR41807:SF1">
    <property type="entry name" value="GLUTATHIONE TRANSFERASE 3"/>
    <property type="match status" value="1"/>
</dbReference>
<protein>
    <submittedName>
        <fullName evidence="3">Uncharacterized protein</fullName>
    </submittedName>
</protein>
<dbReference type="InterPro" id="IPR038872">
    <property type="entry name" value="Put_GTT3"/>
</dbReference>
<dbReference type="PANTHER" id="PTHR41807">
    <property type="entry name" value="GLUTATHIONE TRANSFERASE 3"/>
    <property type="match status" value="1"/>
</dbReference>
<dbReference type="GO" id="GO:0016020">
    <property type="term" value="C:membrane"/>
    <property type="evidence" value="ECO:0007669"/>
    <property type="project" value="TreeGrafter"/>
</dbReference>
<keyword evidence="2" id="KW-1133">Transmembrane helix</keyword>
<feature type="transmembrane region" description="Helical" evidence="2">
    <location>
        <begin position="286"/>
        <end position="312"/>
    </location>
</feature>
<evidence type="ECO:0000256" key="1">
    <source>
        <dbReference type="SAM" id="MobiDB-lite"/>
    </source>
</evidence>
<accession>A0A1L9WU14</accession>
<evidence type="ECO:0000256" key="2">
    <source>
        <dbReference type="SAM" id="Phobius"/>
    </source>
</evidence>
<name>A0A1L9WU14_ASPA1</name>
<dbReference type="STRING" id="690307.A0A1L9WU14"/>
<dbReference type="VEuPathDB" id="FungiDB:ASPACDRAFT_119376"/>
<keyword evidence="2" id="KW-0472">Membrane</keyword>
<feature type="transmembrane region" description="Helical" evidence="2">
    <location>
        <begin position="338"/>
        <end position="358"/>
    </location>
</feature>
<organism evidence="3 4">
    <name type="scientific">Aspergillus aculeatus (strain ATCC 16872 / CBS 172.66 / WB 5094)</name>
    <dbReference type="NCBI Taxonomy" id="690307"/>
    <lineage>
        <taxon>Eukaryota</taxon>
        <taxon>Fungi</taxon>
        <taxon>Dikarya</taxon>
        <taxon>Ascomycota</taxon>
        <taxon>Pezizomycotina</taxon>
        <taxon>Eurotiomycetes</taxon>
        <taxon>Eurotiomycetidae</taxon>
        <taxon>Eurotiales</taxon>
        <taxon>Aspergillaceae</taxon>
        <taxon>Aspergillus</taxon>
        <taxon>Aspergillus subgen. Circumdati</taxon>
    </lineage>
</organism>
<evidence type="ECO:0000313" key="3">
    <source>
        <dbReference type="EMBL" id="OJJ99714.1"/>
    </source>
</evidence>
<dbReference type="EMBL" id="KV878977">
    <property type="protein sequence ID" value="OJJ99714.1"/>
    <property type="molecule type" value="Genomic_DNA"/>
</dbReference>
<dbReference type="GeneID" id="30970057"/>
<keyword evidence="4" id="KW-1185">Reference proteome</keyword>
<feature type="compositionally biased region" description="Polar residues" evidence="1">
    <location>
        <begin position="74"/>
        <end position="84"/>
    </location>
</feature>
<dbReference type="AlphaFoldDB" id="A0A1L9WU14"/>
<keyword evidence="2" id="KW-0812">Transmembrane</keyword>
<proteinExistence type="predicted"/>
<feature type="region of interest" description="Disordered" evidence="1">
    <location>
        <begin position="71"/>
        <end position="130"/>
    </location>
</feature>
<feature type="transmembrane region" description="Helical" evidence="2">
    <location>
        <begin position="243"/>
        <end position="265"/>
    </location>
</feature>
<evidence type="ECO:0000313" key="4">
    <source>
        <dbReference type="Proteomes" id="UP000184546"/>
    </source>
</evidence>
<dbReference type="RefSeq" id="XP_020056054.1">
    <property type="nucleotide sequence ID" value="XM_020196243.1"/>
</dbReference>
<dbReference type="OMA" id="YLPDMFL"/>